<dbReference type="EMBL" id="DS231702">
    <property type="protein sequence ID" value="KNB04390.1"/>
    <property type="molecule type" value="Genomic_DNA"/>
</dbReference>
<accession>A0A0J9UZ50</accession>
<dbReference type="AlphaFoldDB" id="A0A0J9UZ50"/>
<evidence type="ECO:0000313" key="2">
    <source>
        <dbReference type="EMBL" id="KNB04709.1"/>
    </source>
</evidence>
<dbReference type="GeneID" id="28963134"/>
<evidence type="ECO:0000313" key="1">
    <source>
        <dbReference type="EMBL" id="KNB04390.1"/>
    </source>
</evidence>
<evidence type="ECO:0000313" key="3">
    <source>
        <dbReference type="EMBL" id="KNB18934.1"/>
    </source>
</evidence>
<protein>
    <submittedName>
        <fullName evidence="1">Uncharacterized protein</fullName>
    </submittedName>
</protein>
<dbReference type="RefSeq" id="XP_018242435.1">
    <property type="nucleotide sequence ID" value="XM_018399482.1"/>
</dbReference>
<dbReference type="KEGG" id="fox:FOXG_19282"/>
<dbReference type="EMBL" id="DS231702">
    <property type="protein sequence ID" value="KNB04709.1"/>
    <property type="molecule type" value="Genomic_DNA"/>
</dbReference>
<gene>
    <name evidence="1" type="ORF">FOXG_19282</name>
    <name evidence="2" type="ORF">FOXG_19379</name>
    <name evidence="3" type="ORF">FOXG_22428</name>
</gene>
<dbReference type="EMBL" id="DS231729">
    <property type="protein sequence ID" value="KNB18934.1"/>
    <property type="molecule type" value="Genomic_DNA"/>
</dbReference>
<dbReference type="Proteomes" id="UP000009097">
    <property type="component" value="Unassembled WGS sequence"/>
</dbReference>
<dbReference type="KEGG" id="fox:FOXG_22428"/>
<dbReference type="KEGG" id="fox:FOXG_19379"/>
<name>A0A0J9UZ50_FUSO4</name>
<dbReference type="RefSeq" id="XP_018256979.1">
    <property type="nucleotide sequence ID" value="XM_018402836.1"/>
</dbReference>
<organism evidence="1 4">
    <name type="scientific">Fusarium oxysporum f. sp. lycopersici (strain 4287 / CBS 123668 / FGSC 9935 / NRRL 34936)</name>
    <name type="common">Fusarium vascular wilt of tomato</name>
    <dbReference type="NCBI Taxonomy" id="426428"/>
    <lineage>
        <taxon>Eukaryota</taxon>
        <taxon>Fungi</taxon>
        <taxon>Dikarya</taxon>
        <taxon>Ascomycota</taxon>
        <taxon>Pezizomycotina</taxon>
        <taxon>Sordariomycetes</taxon>
        <taxon>Hypocreomycetidae</taxon>
        <taxon>Hypocreales</taxon>
        <taxon>Nectriaceae</taxon>
        <taxon>Fusarium</taxon>
        <taxon>Fusarium oxysporum species complex</taxon>
    </lineage>
</organism>
<proteinExistence type="predicted"/>
<dbReference type="VEuPathDB" id="FungiDB:FOXG_19379"/>
<dbReference type="VEuPathDB" id="FungiDB:FOXG_19282"/>
<dbReference type="GeneID" id="28959988"/>
<reference evidence="1" key="2">
    <citation type="journal article" date="2010" name="Nature">
        <title>Comparative genomics reveals mobile pathogenicity chromosomes in Fusarium.</title>
        <authorList>
            <person name="Ma L.J."/>
            <person name="van der Does H.C."/>
            <person name="Borkovich K.A."/>
            <person name="Coleman J.J."/>
            <person name="Daboussi M.J."/>
            <person name="Di Pietro A."/>
            <person name="Dufresne M."/>
            <person name="Freitag M."/>
            <person name="Grabherr M."/>
            <person name="Henrissat B."/>
            <person name="Houterman P.M."/>
            <person name="Kang S."/>
            <person name="Shim W.B."/>
            <person name="Woloshuk C."/>
            <person name="Xie X."/>
            <person name="Xu J.R."/>
            <person name="Antoniw J."/>
            <person name="Baker S.E."/>
            <person name="Bluhm B.H."/>
            <person name="Breakspear A."/>
            <person name="Brown D.W."/>
            <person name="Butchko R.A."/>
            <person name="Chapman S."/>
            <person name="Coulson R."/>
            <person name="Coutinho P.M."/>
            <person name="Danchin E.G."/>
            <person name="Diener A."/>
            <person name="Gale L.R."/>
            <person name="Gardiner D.M."/>
            <person name="Goff S."/>
            <person name="Hammond-Kosack K.E."/>
            <person name="Hilburn K."/>
            <person name="Hua-Van A."/>
            <person name="Jonkers W."/>
            <person name="Kazan K."/>
            <person name="Kodira C.D."/>
            <person name="Koehrsen M."/>
            <person name="Kumar L."/>
            <person name="Lee Y.H."/>
            <person name="Li L."/>
            <person name="Manners J.M."/>
            <person name="Miranda-Saavedra D."/>
            <person name="Mukherjee M."/>
            <person name="Park G."/>
            <person name="Park J."/>
            <person name="Park S.Y."/>
            <person name="Proctor R.H."/>
            <person name="Regev A."/>
            <person name="Ruiz-Roldan M.C."/>
            <person name="Sain D."/>
            <person name="Sakthikumar S."/>
            <person name="Sykes S."/>
            <person name="Schwartz D.C."/>
            <person name="Turgeon B.G."/>
            <person name="Wapinski I."/>
            <person name="Yoder O."/>
            <person name="Young S."/>
            <person name="Zeng Q."/>
            <person name="Zhou S."/>
            <person name="Galagan J."/>
            <person name="Cuomo C.A."/>
            <person name="Kistler H.C."/>
            <person name="Rep M."/>
        </authorList>
    </citation>
    <scope>NUCLEOTIDE SEQUENCE [LARGE SCALE GENOMIC DNA]</scope>
    <source>
        <strain evidence="1">4287</strain>
    </source>
</reference>
<dbReference type="VEuPathDB" id="FungiDB:FOXG_22428"/>
<dbReference type="RefSeq" id="XP_018242754.1">
    <property type="nucleotide sequence ID" value="XM_018399592.1"/>
</dbReference>
<dbReference type="GeneID" id="28960085"/>
<reference evidence="1" key="1">
    <citation type="submission" date="2007-04" db="EMBL/GenBank/DDBJ databases">
        <authorList>
            <consortium name="The Broad Institute Genome Sequencing Platform"/>
            <person name="Birren B."/>
            <person name="Lander E."/>
            <person name="Galagan J."/>
            <person name="Nusbaum C."/>
            <person name="Devon K."/>
            <person name="Ma L.-J."/>
            <person name="Jaffe D."/>
            <person name="Butler J."/>
            <person name="Alvarez P."/>
            <person name="Gnerre S."/>
            <person name="Grabherr M."/>
            <person name="Kleber M."/>
            <person name="Mauceli E."/>
            <person name="Brockman W."/>
            <person name="MacCallum I.A."/>
            <person name="Young S."/>
            <person name="LaButti K."/>
            <person name="DeCaprio D."/>
            <person name="Crawford M."/>
            <person name="Koehrsen M."/>
            <person name="Engels R."/>
            <person name="Montgomery P."/>
            <person name="Pearson M."/>
            <person name="Howarth C."/>
            <person name="Larson L."/>
            <person name="White J."/>
            <person name="O'Leary S."/>
            <person name="Kodira C."/>
            <person name="Zeng Q."/>
            <person name="Yandava C."/>
            <person name="Alvarado L."/>
            <person name="Kistler C."/>
            <person name="Shim W.-B."/>
            <person name="Kang S."/>
            <person name="Woloshuk C."/>
        </authorList>
    </citation>
    <scope>NUCLEOTIDE SEQUENCE</scope>
    <source>
        <strain evidence="1">4287</strain>
    </source>
</reference>
<evidence type="ECO:0000313" key="4">
    <source>
        <dbReference type="Proteomes" id="UP000009097"/>
    </source>
</evidence>
<sequence length="82" mass="9799">MGFTDSPTEPYSSDEFWDEMMAREVWDRMIEKQRKVEPSDPRAEEYARCYQSEEQRRQDWDSARGINGLVFAKLNVHNKHAD</sequence>